<dbReference type="InterPro" id="IPR009045">
    <property type="entry name" value="Zn_M74/Hedgehog-like"/>
</dbReference>
<organism evidence="2 3">
    <name type="scientific">Robinsoniella peoriensis</name>
    <dbReference type="NCBI Taxonomy" id="180332"/>
    <lineage>
        <taxon>Bacteria</taxon>
        <taxon>Bacillati</taxon>
        <taxon>Bacillota</taxon>
        <taxon>Clostridia</taxon>
        <taxon>Lachnospirales</taxon>
        <taxon>Lachnospiraceae</taxon>
        <taxon>Robinsoniella</taxon>
    </lineage>
</organism>
<reference evidence="2 3" key="1">
    <citation type="journal article" date="2019" name="Anaerobe">
        <title>Detection of Robinsoniella peoriensis in multiple bone samples of a trauma patient.</title>
        <authorList>
            <person name="Schrottner P."/>
            <person name="Hartwich K."/>
            <person name="Bunk B."/>
            <person name="Schober I."/>
            <person name="Helbig S."/>
            <person name="Rudolph W.W."/>
            <person name="Gunzer F."/>
        </authorList>
    </citation>
    <scope>NUCLEOTIDE SEQUENCE [LARGE SCALE GENOMIC DNA]</scope>
    <source>
        <strain evidence="2 3">DSM 106044</strain>
    </source>
</reference>
<proteinExistence type="predicted"/>
<dbReference type="InterPro" id="IPR003709">
    <property type="entry name" value="VanY-like_core_dom"/>
</dbReference>
<gene>
    <name evidence="2" type="primary">vanY</name>
    <name evidence="2" type="ORF">DSM106044_01895</name>
</gene>
<dbReference type="AlphaFoldDB" id="A0A4U8Q833"/>
<evidence type="ECO:0000313" key="3">
    <source>
        <dbReference type="Proteomes" id="UP000306509"/>
    </source>
</evidence>
<comment type="caution">
    <text evidence="2">The sequence shown here is derived from an EMBL/GenBank/DDBJ whole genome shotgun (WGS) entry which is preliminary data.</text>
</comment>
<dbReference type="Proteomes" id="UP000306509">
    <property type="component" value="Unassembled WGS sequence"/>
</dbReference>
<evidence type="ECO:0000259" key="1">
    <source>
        <dbReference type="Pfam" id="PF02557"/>
    </source>
</evidence>
<dbReference type="Gene3D" id="3.30.1380.10">
    <property type="match status" value="1"/>
</dbReference>
<dbReference type="SUPFAM" id="SSF55166">
    <property type="entry name" value="Hedgehog/DD-peptidase"/>
    <property type="match status" value="1"/>
</dbReference>
<dbReference type="GO" id="GO:0009002">
    <property type="term" value="F:serine-type D-Ala-D-Ala carboxypeptidase activity"/>
    <property type="evidence" value="ECO:0007669"/>
    <property type="project" value="UniProtKB-EC"/>
</dbReference>
<dbReference type="STRING" id="180332.GCA_000797495_04832"/>
<feature type="domain" description="D-alanyl-D-alanine carboxypeptidase-like core" evidence="1">
    <location>
        <begin position="40"/>
        <end position="160"/>
    </location>
</feature>
<keyword evidence="3" id="KW-1185">Reference proteome</keyword>
<dbReference type="CDD" id="cd14852">
    <property type="entry name" value="LD-carboxypeptidase"/>
    <property type="match status" value="1"/>
</dbReference>
<dbReference type="RefSeq" id="WP_027296019.1">
    <property type="nucleotide sequence ID" value="NZ_CAUSDN010000006.1"/>
</dbReference>
<dbReference type="EMBL" id="QGQD01000043">
    <property type="protein sequence ID" value="TLD01105.1"/>
    <property type="molecule type" value="Genomic_DNA"/>
</dbReference>
<protein>
    <submittedName>
        <fullName evidence="2">D-alanyl-D-alanine carboxypeptidase</fullName>
        <ecNumber evidence="2">3.4.16.4</ecNumber>
    </submittedName>
</protein>
<dbReference type="PANTHER" id="PTHR34385:SF1">
    <property type="entry name" value="PEPTIDOGLYCAN L-ALANYL-D-GLUTAMATE ENDOPEPTIDASE CWLK"/>
    <property type="match status" value="1"/>
</dbReference>
<dbReference type="InterPro" id="IPR052179">
    <property type="entry name" value="DD-CPase-like"/>
</dbReference>
<dbReference type="InterPro" id="IPR058193">
    <property type="entry name" value="VanY/YodJ_core_dom"/>
</dbReference>
<dbReference type="GO" id="GO:0006508">
    <property type="term" value="P:proteolysis"/>
    <property type="evidence" value="ECO:0007669"/>
    <property type="project" value="InterPro"/>
</dbReference>
<sequence length="187" mass="21014">MSQYDILVNRHHLLDPGTVPASLVDPGVPFDALPDDPKRLLEPQTAKAVRELFAHAVDQGINLYGISGYRSYYRQMELYNPDRNPLYVAPPGGSEHQTGLALDVSCSAVGLDLTEDFADTAEGIWLAKNAPLYGFIIRYPKSKEDITGYAYEPWHIRYVTKPLAHYLTITDLTLEEYHQQSIKICSC</sequence>
<dbReference type="Pfam" id="PF02557">
    <property type="entry name" value="VanY"/>
    <property type="match status" value="1"/>
</dbReference>
<dbReference type="PANTHER" id="PTHR34385">
    <property type="entry name" value="D-ALANYL-D-ALANINE CARBOXYPEPTIDASE"/>
    <property type="match status" value="1"/>
</dbReference>
<accession>A0A4U8Q833</accession>
<keyword evidence="2" id="KW-0378">Hydrolase</keyword>
<name>A0A4U8Q833_9FIRM</name>
<keyword evidence="2" id="KW-0645">Protease</keyword>
<evidence type="ECO:0000313" key="2">
    <source>
        <dbReference type="EMBL" id="TLD01105.1"/>
    </source>
</evidence>
<keyword evidence="2" id="KW-0121">Carboxypeptidase</keyword>
<dbReference type="EC" id="3.4.16.4" evidence="2"/>